<evidence type="ECO:0000256" key="2">
    <source>
        <dbReference type="ARBA" id="ARBA00022900"/>
    </source>
</evidence>
<dbReference type="PANTHER" id="PTHR10083:SF374">
    <property type="entry name" value="BPTI_KUNITZ INHIBITOR DOMAIN-CONTAINING PROTEIN"/>
    <property type="match status" value="1"/>
</dbReference>
<proteinExistence type="predicted"/>
<dbReference type="PROSITE" id="PS50279">
    <property type="entry name" value="BPTI_KUNITZ_2"/>
    <property type="match status" value="1"/>
</dbReference>
<reference evidence="6 7" key="1">
    <citation type="submission" date="2018-11" db="EMBL/GenBank/DDBJ databases">
        <authorList>
            <consortium name="Pathogen Informatics"/>
        </authorList>
    </citation>
    <scope>NUCLEOTIDE SEQUENCE [LARGE SCALE GENOMIC DNA]</scope>
</reference>
<dbReference type="OrthoDB" id="6775666at2759"/>
<evidence type="ECO:0000313" key="8">
    <source>
        <dbReference type="WBParaSite" id="HPBE_0001848401-mRNA-1"/>
    </source>
</evidence>
<dbReference type="Gene3D" id="4.10.410.10">
    <property type="entry name" value="Pancreatic trypsin inhibitor Kunitz domain"/>
    <property type="match status" value="1"/>
</dbReference>
<dbReference type="Pfam" id="PF00014">
    <property type="entry name" value="Kunitz_BPTI"/>
    <property type="match status" value="1"/>
</dbReference>
<dbReference type="InterPro" id="IPR050098">
    <property type="entry name" value="TFPI/VKTCI-like"/>
</dbReference>
<organism evidence="7 8">
    <name type="scientific">Heligmosomoides polygyrus</name>
    <name type="common">Parasitic roundworm</name>
    <dbReference type="NCBI Taxonomy" id="6339"/>
    <lineage>
        <taxon>Eukaryota</taxon>
        <taxon>Metazoa</taxon>
        <taxon>Ecdysozoa</taxon>
        <taxon>Nematoda</taxon>
        <taxon>Chromadorea</taxon>
        <taxon>Rhabditida</taxon>
        <taxon>Rhabditina</taxon>
        <taxon>Rhabditomorpha</taxon>
        <taxon>Strongyloidea</taxon>
        <taxon>Heligmosomidae</taxon>
        <taxon>Heligmosomoides</taxon>
    </lineage>
</organism>
<dbReference type="SUPFAM" id="SSF57362">
    <property type="entry name" value="BPTI-like"/>
    <property type="match status" value="1"/>
</dbReference>
<evidence type="ECO:0000259" key="5">
    <source>
        <dbReference type="PROSITE" id="PS50279"/>
    </source>
</evidence>
<name>A0A183G978_HELPZ</name>
<feature type="signal peptide" evidence="4">
    <location>
        <begin position="1"/>
        <end position="16"/>
    </location>
</feature>
<evidence type="ECO:0000256" key="1">
    <source>
        <dbReference type="ARBA" id="ARBA00022690"/>
    </source>
</evidence>
<keyword evidence="1" id="KW-0646">Protease inhibitor</keyword>
<dbReference type="CDD" id="cd00109">
    <property type="entry name" value="Kunitz-type"/>
    <property type="match status" value="1"/>
</dbReference>
<keyword evidence="4" id="KW-0732">Signal</keyword>
<sequence length="182" mass="20630">MKILLLLPLFFAYGYCKLDLVKKLKCSGPHTLPGAACKGAFKRYTYDKEKGCVPFLYGGCRATKNNFETLEECIKTCGKPIQPRTTVVKVTKLGLGSNKIIKQKVTEVGLGSKKVIQPRVTLDKVIQSQLHKKKKEIPSILKKAAAVDYLRKKNGDLMMLKEKDMQYLHKKNEDMTMFRKSN</sequence>
<dbReference type="GO" id="GO:0005615">
    <property type="term" value="C:extracellular space"/>
    <property type="evidence" value="ECO:0007669"/>
    <property type="project" value="TreeGrafter"/>
</dbReference>
<evidence type="ECO:0000256" key="4">
    <source>
        <dbReference type="SAM" id="SignalP"/>
    </source>
</evidence>
<dbReference type="PANTHER" id="PTHR10083">
    <property type="entry name" value="KUNITZ-TYPE PROTEASE INHIBITOR-RELATED"/>
    <property type="match status" value="1"/>
</dbReference>
<keyword evidence="3" id="KW-1015">Disulfide bond</keyword>
<dbReference type="InterPro" id="IPR020901">
    <property type="entry name" value="Prtase_inh_Kunz-CS"/>
</dbReference>
<keyword evidence="2" id="KW-0722">Serine protease inhibitor</keyword>
<dbReference type="SMART" id="SM00131">
    <property type="entry name" value="KU"/>
    <property type="match status" value="1"/>
</dbReference>
<evidence type="ECO:0000313" key="7">
    <source>
        <dbReference type="Proteomes" id="UP000050761"/>
    </source>
</evidence>
<dbReference type="InterPro" id="IPR002223">
    <property type="entry name" value="Kunitz_BPTI"/>
</dbReference>
<keyword evidence="7" id="KW-1185">Reference proteome</keyword>
<feature type="chain" id="PRO_5044551946" evidence="4">
    <location>
        <begin position="17"/>
        <end position="182"/>
    </location>
</feature>
<accession>A0A3P8B3T2</accession>
<dbReference type="AlphaFoldDB" id="A0A183G978"/>
<reference evidence="8" key="2">
    <citation type="submission" date="2019-09" db="UniProtKB">
        <authorList>
            <consortium name="WormBaseParasite"/>
        </authorList>
    </citation>
    <scope>IDENTIFICATION</scope>
</reference>
<dbReference type="GO" id="GO:0004867">
    <property type="term" value="F:serine-type endopeptidase inhibitor activity"/>
    <property type="evidence" value="ECO:0007669"/>
    <property type="project" value="UniProtKB-KW"/>
</dbReference>
<dbReference type="Proteomes" id="UP000050761">
    <property type="component" value="Unassembled WGS sequence"/>
</dbReference>
<dbReference type="InterPro" id="IPR036880">
    <property type="entry name" value="Kunitz_BPTI_sf"/>
</dbReference>
<gene>
    <name evidence="6" type="ORF">HPBE_LOCUS18483</name>
</gene>
<feature type="domain" description="BPTI/Kunitz inhibitor" evidence="5">
    <location>
        <begin position="26"/>
        <end position="77"/>
    </location>
</feature>
<accession>A0A183G978</accession>
<dbReference type="EMBL" id="UZAH01030717">
    <property type="protein sequence ID" value="VDP11770.1"/>
    <property type="molecule type" value="Genomic_DNA"/>
</dbReference>
<evidence type="ECO:0000256" key="3">
    <source>
        <dbReference type="ARBA" id="ARBA00023157"/>
    </source>
</evidence>
<dbReference type="WBParaSite" id="HPBE_0001848401-mRNA-1">
    <property type="protein sequence ID" value="HPBE_0001848401-mRNA-1"/>
    <property type="gene ID" value="HPBE_0001848401"/>
</dbReference>
<evidence type="ECO:0000313" key="6">
    <source>
        <dbReference type="EMBL" id="VDP11770.1"/>
    </source>
</evidence>
<dbReference type="PROSITE" id="PS00280">
    <property type="entry name" value="BPTI_KUNITZ_1"/>
    <property type="match status" value="1"/>
</dbReference>
<protein>
    <submittedName>
        <fullName evidence="8">BPTI/Kunitz inhibitor domain-containing protein</fullName>
    </submittedName>
</protein>